<keyword evidence="8 13" id="KW-1133">Transmembrane helix</keyword>
<evidence type="ECO:0000256" key="7">
    <source>
        <dbReference type="ARBA" id="ARBA00022781"/>
    </source>
</evidence>
<name>A0A7T8E6Y8_9DIPT</name>
<keyword evidence="11 13" id="KW-0472">Membrane</keyword>
<dbReference type="EMBL" id="MW263048">
    <property type="protein sequence ID" value="QQO80827.1"/>
    <property type="molecule type" value="Genomic_DNA"/>
</dbReference>
<proteinExistence type="inferred from homology"/>
<evidence type="ECO:0000256" key="5">
    <source>
        <dbReference type="ARBA" id="ARBA00022547"/>
    </source>
</evidence>
<keyword evidence="9 12" id="KW-0406">Ion transport</keyword>
<evidence type="ECO:0000256" key="11">
    <source>
        <dbReference type="ARBA" id="ARBA00023136"/>
    </source>
</evidence>
<keyword evidence="5 12" id="KW-0138">CF(0)</keyword>
<comment type="similarity">
    <text evidence="2 12">Belongs to the ATPase protein 8 family.</text>
</comment>
<evidence type="ECO:0000256" key="12">
    <source>
        <dbReference type="RuleBase" id="RU003661"/>
    </source>
</evidence>
<evidence type="ECO:0000256" key="6">
    <source>
        <dbReference type="ARBA" id="ARBA00022692"/>
    </source>
</evidence>
<keyword evidence="6 12" id="KW-0812">Transmembrane</keyword>
<evidence type="ECO:0000256" key="9">
    <source>
        <dbReference type="ARBA" id="ARBA00023065"/>
    </source>
</evidence>
<comment type="subcellular location">
    <subcellularLocation>
        <location evidence="1 12">Mitochondrion membrane</location>
        <topology evidence="1 12">Single-pass membrane protein</topology>
    </subcellularLocation>
</comment>
<evidence type="ECO:0000256" key="4">
    <source>
        <dbReference type="ARBA" id="ARBA00022448"/>
    </source>
</evidence>
<sequence>MPQMAPLSWLILFIIFSATLILFNVMNYFSYIPSYLKKSEGQKNVQSNSLNWKW</sequence>
<evidence type="ECO:0000256" key="3">
    <source>
        <dbReference type="ARBA" id="ARBA00011291"/>
    </source>
</evidence>
<protein>
    <recommendedName>
        <fullName evidence="12">ATP synthase complex subunit 8</fullName>
    </recommendedName>
</protein>
<dbReference type="GO" id="GO:0015078">
    <property type="term" value="F:proton transmembrane transporter activity"/>
    <property type="evidence" value="ECO:0007669"/>
    <property type="project" value="InterPro"/>
</dbReference>
<dbReference type="InterPro" id="IPR001421">
    <property type="entry name" value="ATP8_metazoa"/>
</dbReference>
<keyword evidence="4 12" id="KW-0813">Transport</keyword>
<organism evidence="14">
    <name type="scientific">Trichocera sp</name>
    <dbReference type="NCBI Taxonomy" id="2796653"/>
    <lineage>
        <taxon>Eukaryota</taxon>
        <taxon>Metazoa</taxon>
        <taxon>Ecdysozoa</taxon>
        <taxon>Arthropoda</taxon>
        <taxon>Hexapoda</taxon>
        <taxon>Insecta</taxon>
        <taxon>Pterygota</taxon>
        <taxon>Neoptera</taxon>
        <taxon>Endopterygota</taxon>
        <taxon>Diptera</taxon>
        <taxon>Nematocera</taxon>
        <taxon>Trichoceroidea</taxon>
        <taxon>Trichoceridae</taxon>
        <taxon>Trichocera</taxon>
    </lineage>
</organism>
<feature type="transmembrane region" description="Helical" evidence="13">
    <location>
        <begin position="6"/>
        <end position="29"/>
    </location>
</feature>
<comment type="subunit">
    <text evidence="3">F-type ATPases have 2 components, CF(1) - the catalytic core - and CF(0) - the membrane proton channel.</text>
</comment>
<gene>
    <name evidence="14" type="primary">ATP8</name>
</gene>
<keyword evidence="10 12" id="KW-0496">Mitochondrion</keyword>
<evidence type="ECO:0000256" key="1">
    <source>
        <dbReference type="ARBA" id="ARBA00004304"/>
    </source>
</evidence>
<dbReference type="AlphaFoldDB" id="A0A7T8E6Y8"/>
<dbReference type="GO" id="GO:0045259">
    <property type="term" value="C:proton-transporting ATP synthase complex"/>
    <property type="evidence" value="ECO:0007669"/>
    <property type="project" value="UniProtKB-KW"/>
</dbReference>
<evidence type="ECO:0000256" key="2">
    <source>
        <dbReference type="ARBA" id="ARBA00008892"/>
    </source>
</evidence>
<keyword evidence="7 12" id="KW-0375">Hydrogen ion transport</keyword>
<evidence type="ECO:0000256" key="8">
    <source>
        <dbReference type="ARBA" id="ARBA00022989"/>
    </source>
</evidence>
<dbReference type="GO" id="GO:0031966">
    <property type="term" value="C:mitochondrial membrane"/>
    <property type="evidence" value="ECO:0007669"/>
    <property type="project" value="UniProtKB-SubCell"/>
</dbReference>
<evidence type="ECO:0000313" key="14">
    <source>
        <dbReference type="EMBL" id="QQO80827.1"/>
    </source>
</evidence>
<evidence type="ECO:0000256" key="10">
    <source>
        <dbReference type="ARBA" id="ARBA00023128"/>
    </source>
</evidence>
<reference evidence="14" key="1">
    <citation type="submission" date="2020-11" db="EMBL/GenBank/DDBJ databases">
        <title>New data on the mitochondrial genome of the winter crane fly (Diptera: Trichoceridae) with phylogenetic analysis.</title>
        <authorList>
            <person name="Ci T."/>
            <person name="Kang Z."/>
        </authorList>
    </citation>
    <scope>NUCLEOTIDE SEQUENCE</scope>
</reference>
<dbReference type="Pfam" id="PF00895">
    <property type="entry name" value="ATP-synt_8"/>
    <property type="match status" value="1"/>
</dbReference>
<dbReference type="GO" id="GO:0015986">
    <property type="term" value="P:proton motive force-driven ATP synthesis"/>
    <property type="evidence" value="ECO:0007669"/>
    <property type="project" value="InterPro"/>
</dbReference>
<geneLocation type="mitochondrion" evidence="14"/>
<evidence type="ECO:0000256" key="13">
    <source>
        <dbReference type="SAM" id="Phobius"/>
    </source>
</evidence>
<accession>A0A7T8E6Y8</accession>